<name>A0A388KB86_CHABU</name>
<feature type="compositionally biased region" description="Acidic residues" evidence="1">
    <location>
        <begin position="1029"/>
        <end position="1050"/>
    </location>
</feature>
<feature type="compositionally biased region" description="Basic and acidic residues" evidence="1">
    <location>
        <begin position="949"/>
        <end position="958"/>
    </location>
</feature>
<accession>A0A388KB86</accession>
<feature type="compositionally biased region" description="Low complexity" evidence="1">
    <location>
        <begin position="959"/>
        <end position="974"/>
    </location>
</feature>
<feature type="compositionally biased region" description="Polar residues" evidence="1">
    <location>
        <begin position="937"/>
        <end position="948"/>
    </location>
</feature>
<evidence type="ECO:0000313" key="2">
    <source>
        <dbReference type="EMBL" id="GBG67322.1"/>
    </source>
</evidence>
<dbReference type="Gramene" id="GBG67322">
    <property type="protein sequence ID" value="GBG67322"/>
    <property type="gene ID" value="CBR_g461"/>
</dbReference>
<feature type="compositionally biased region" description="Basic and acidic residues" evidence="1">
    <location>
        <begin position="776"/>
        <end position="786"/>
    </location>
</feature>
<evidence type="ECO:0000313" key="3">
    <source>
        <dbReference type="Proteomes" id="UP000265515"/>
    </source>
</evidence>
<dbReference type="AlphaFoldDB" id="A0A388KB86"/>
<organism evidence="2 3">
    <name type="scientific">Chara braunii</name>
    <name type="common">Braun's stonewort</name>
    <dbReference type="NCBI Taxonomy" id="69332"/>
    <lineage>
        <taxon>Eukaryota</taxon>
        <taxon>Viridiplantae</taxon>
        <taxon>Streptophyta</taxon>
        <taxon>Charophyceae</taxon>
        <taxon>Charales</taxon>
        <taxon>Characeae</taxon>
        <taxon>Chara</taxon>
    </lineage>
</organism>
<evidence type="ECO:0000256" key="1">
    <source>
        <dbReference type="SAM" id="MobiDB-lite"/>
    </source>
</evidence>
<feature type="compositionally biased region" description="Basic and acidic residues" evidence="1">
    <location>
        <begin position="243"/>
        <end position="258"/>
    </location>
</feature>
<dbReference type="Proteomes" id="UP000265515">
    <property type="component" value="Unassembled WGS sequence"/>
</dbReference>
<feature type="compositionally biased region" description="Polar residues" evidence="1">
    <location>
        <begin position="1"/>
        <end position="12"/>
    </location>
</feature>
<feature type="compositionally biased region" description="Acidic residues" evidence="1">
    <location>
        <begin position="765"/>
        <end position="775"/>
    </location>
</feature>
<feature type="region of interest" description="Disordered" evidence="1">
    <location>
        <begin position="934"/>
        <end position="995"/>
    </location>
</feature>
<dbReference type="EMBL" id="BFEA01000086">
    <property type="protein sequence ID" value="GBG67322.1"/>
    <property type="molecule type" value="Genomic_DNA"/>
</dbReference>
<gene>
    <name evidence="2" type="ORF">CBR_g461</name>
</gene>
<feature type="region of interest" description="Disordered" evidence="1">
    <location>
        <begin position="1016"/>
        <end position="1084"/>
    </location>
</feature>
<feature type="region of interest" description="Disordered" evidence="1">
    <location>
        <begin position="207"/>
        <end position="369"/>
    </location>
</feature>
<feature type="compositionally biased region" description="Basic residues" evidence="1">
    <location>
        <begin position="1060"/>
        <end position="1072"/>
    </location>
</feature>
<keyword evidence="3" id="KW-1185">Reference proteome</keyword>
<feature type="compositionally biased region" description="Basic and acidic residues" evidence="1">
    <location>
        <begin position="207"/>
        <end position="216"/>
    </location>
</feature>
<sequence>MASAENISTSAGPSAPEEGRPAQQPTPRYMHAKGAPWFLDFIVQGDLFGPAVFMRPTCVTNAGGAVNVVPVGTVVSYAKTSGGFLKLHTNGMYDECRLPIRGVKGVLVTIKSFAGYGSNMPLCSHFKGLYDGGNKRLPSPEQYLDLALMVPKERPVLPPERQSMFSGFCHPVRGRPAWLKKLQGTGTQRVGIPKLIKVRCGADTYSLRDETRRDSSRSGLDVGGNEAEGMGVVLGSSGGEQTPSEKKSERQRMVREEVAEGTLCMKRMRGKPDAVTGGDGGGDGECASGKRPTNEEGGTTSKKARRPDGLTIREGQAAGGGDSADPGAAAAREPGKSKRKVAAEEGDGQKKPRRRKTAKAASGGERPVGEECDEAAAFWLEYERNDGGEIVEKELPVQLLIDPGRFATSRLGKDITTTAVSLNENTRHKRSKQRSQKAAFLDMREAWEKEGRSMAIQGNPSGKEGEKQKFFDFQKLILGISPNGAHWSLAEKNKSLADKEYVAAVDNALRQWMPLVTVGDDVFHKAMEFYVKWAEGKLLGSDGKTPLSRPGKYMPDKSPGLQAIPEMVSKGAAGQTKMGWLVRVPLPPTKKKTQADDKFFMVVKEPDMFCWQCLADMTDVEKLSILDDILALRGVTDVWDFLFGPGPPGPTDLEYSRRRNLVFAVLNGYHGAPRESVSHFLRRLEHVYFTLAEPLTLENYKSQFDEEDPFDVEDMEELSDSETFDFESMPLPRVVGQVSDEEEGDPRRYSTSPAGLKHVLRGEPADDQSSDDEEKERDYDHEPCDRLPVDHDTWQNDRLYFFGKHHRFMSEDVWGHNIVWHPRIFQPAVRNGIWVMAIKEADGKWTGLKRQGAGAFKRKARTALVEHLSLMNPERNDQDVDAYAEQKLHESGDRGSGMGPMFTLLTGAQGAGGDPSHLSPACMMDVPRTVLVEHSSRSQGGVSVTMQNAREDRLETQRPSRSSSACTSSHSRPPMFSTSVSNEAPHTVLNGRVTTTTAAESPRVIERIIARYSRMRTDVQRDDGGDANADGEDVAEDGMDGDDESEEDDEPAVKEVTSKGGKKKTSKSRGSSKAREEGGGCGWRQWGREHAAELAFGRIARPRAVQEGPGRLYGEPGHQLRTDEDEDMQMERNSEADGPAGGCEYRSGFVHDEMGEHFWVVQKKLGQGERIFYLLTSTKRKELGFKFAMARQLYDAIHATTPNNQVIHPPNLLDTGRLPPQ</sequence>
<feature type="region of interest" description="Disordered" evidence="1">
    <location>
        <begin position="1"/>
        <end position="27"/>
    </location>
</feature>
<comment type="caution">
    <text evidence="2">The sequence shown here is derived from an EMBL/GenBank/DDBJ whole genome shotgun (WGS) entry which is preliminary data.</text>
</comment>
<protein>
    <submittedName>
        <fullName evidence="2">Uncharacterized protein</fullName>
    </submittedName>
</protein>
<feature type="region of interest" description="Disordered" evidence="1">
    <location>
        <begin position="737"/>
        <end position="786"/>
    </location>
</feature>
<feature type="compositionally biased region" description="Basic and acidic residues" evidence="1">
    <location>
        <begin position="333"/>
        <end position="350"/>
    </location>
</feature>
<reference evidence="2 3" key="1">
    <citation type="journal article" date="2018" name="Cell">
        <title>The Chara Genome: Secondary Complexity and Implications for Plant Terrestrialization.</title>
        <authorList>
            <person name="Nishiyama T."/>
            <person name="Sakayama H."/>
            <person name="Vries J.D."/>
            <person name="Buschmann H."/>
            <person name="Saint-Marcoux D."/>
            <person name="Ullrich K.K."/>
            <person name="Haas F.B."/>
            <person name="Vanderstraeten L."/>
            <person name="Becker D."/>
            <person name="Lang D."/>
            <person name="Vosolsobe S."/>
            <person name="Rombauts S."/>
            <person name="Wilhelmsson P.K.I."/>
            <person name="Janitza P."/>
            <person name="Kern R."/>
            <person name="Heyl A."/>
            <person name="Rumpler F."/>
            <person name="Villalobos L.I.A.C."/>
            <person name="Clay J.M."/>
            <person name="Skokan R."/>
            <person name="Toyoda A."/>
            <person name="Suzuki Y."/>
            <person name="Kagoshima H."/>
            <person name="Schijlen E."/>
            <person name="Tajeshwar N."/>
            <person name="Catarino B."/>
            <person name="Hetherington A.J."/>
            <person name="Saltykova A."/>
            <person name="Bonnot C."/>
            <person name="Breuninger H."/>
            <person name="Symeonidi A."/>
            <person name="Radhakrishnan G.V."/>
            <person name="Van Nieuwerburgh F."/>
            <person name="Deforce D."/>
            <person name="Chang C."/>
            <person name="Karol K.G."/>
            <person name="Hedrich R."/>
            <person name="Ulvskov P."/>
            <person name="Glockner G."/>
            <person name="Delwiche C.F."/>
            <person name="Petrasek J."/>
            <person name="Van de Peer Y."/>
            <person name="Friml J."/>
            <person name="Beilby M."/>
            <person name="Dolan L."/>
            <person name="Kohara Y."/>
            <person name="Sugano S."/>
            <person name="Fujiyama A."/>
            <person name="Delaux P.-M."/>
            <person name="Quint M."/>
            <person name="TheiBen G."/>
            <person name="Hagemann M."/>
            <person name="Harholt J."/>
            <person name="Dunand C."/>
            <person name="Zachgo S."/>
            <person name="Langdale J."/>
            <person name="Maumus F."/>
            <person name="Straeten D.V.D."/>
            <person name="Gould S.B."/>
            <person name="Rensing S.A."/>
        </authorList>
    </citation>
    <scope>NUCLEOTIDE SEQUENCE [LARGE SCALE GENOMIC DNA]</scope>
    <source>
        <strain evidence="2 3">S276</strain>
    </source>
</reference>
<proteinExistence type="predicted"/>